<feature type="domain" description="Helicase ATP-binding" evidence="14">
    <location>
        <begin position="34"/>
        <end position="257"/>
    </location>
</feature>
<dbReference type="InterPro" id="IPR045028">
    <property type="entry name" value="DinG/Rad3-like"/>
</dbReference>
<dbReference type="SMART" id="SM00491">
    <property type="entry name" value="HELICc2"/>
    <property type="match status" value="1"/>
</dbReference>
<evidence type="ECO:0000256" key="4">
    <source>
        <dbReference type="ARBA" id="ARBA00022801"/>
    </source>
</evidence>
<dbReference type="PROSITE" id="PS51193">
    <property type="entry name" value="HELICASE_ATP_BIND_2"/>
    <property type="match status" value="1"/>
</dbReference>
<dbReference type="InterPro" id="IPR006555">
    <property type="entry name" value="ATP-dep_Helicase_C"/>
</dbReference>
<dbReference type="EC" id="5.6.2.3" evidence="12"/>
<dbReference type="SMART" id="SM00487">
    <property type="entry name" value="DEXDc"/>
    <property type="match status" value="1"/>
</dbReference>
<evidence type="ECO:0000256" key="8">
    <source>
        <dbReference type="ARBA" id="ARBA00023014"/>
    </source>
</evidence>
<keyword evidence="2" id="KW-0479">Metal-binding</keyword>
<evidence type="ECO:0000313" key="16">
    <source>
        <dbReference type="EMBL" id="QAR33033.1"/>
    </source>
</evidence>
<dbReference type="GO" id="GO:0046872">
    <property type="term" value="F:metal ion binding"/>
    <property type="evidence" value="ECO:0007669"/>
    <property type="project" value="UniProtKB-KW"/>
</dbReference>
<sequence>MTIKNYFEDEDFLPSVLSGYRPRKQQAEIADFIHKSMSGHVPAVVEAPTGSGKTLSYLIPALELERKVIISTKTKQLMLQILNKDIPIASKLFGHSPAVYYLKGRRNYFCHERFFRLIYPSSSFYPDAVKWFEGIAENYVIEIPFGMFGGEVIEKMTADSYQCTGSSCQFFAHCSFYRAKEAANASDVIVTNHHLLASDIAMKSKSEFGAVFDFAEHVIFDEAHALPDIYPLFAGSDINLRSFMSLIRENKTHFSPKDAETATGAYNTLLAGVRESRMLLEQMKGDVDRYLETVFRIIEDKTEKEIKDPFTKLKAALVPIRGEEEGVRICEAGAGSFTVKFIPLTAGDNFREGLKGTCISPLFISATLTAGDSFGYFLSELGYDPSEVNALKTGAVFDYETRGRIYVPKGLWNDKNADGIYTALASRLEGSMLVICNSTRRMEELAALFETALPYKKVFIQGNVDVSDRELETGGIFIGCNIFREGVDFAHTGLKCVVLDKLPFEYPDDAFLKQKSEKVKSNGGNPFMDFFLPRAVIYFKQAVGRLFRHEDDMGLWVVLDDRLLTKNYGKSFMDVLKNVHRVRTLSEALSFLEVCDGKDQAGL</sequence>
<dbReference type="InterPro" id="IPR010614">
    <property type="entry name" value="RAD3-like_helicase_DEAD"/>
</dbReference>
<feature type="domain" description="Helicase ATP-binding" evidence="15">
    <location>
        <begin position="12"/>
        <end position="287"/>
    </location>
</feature>
<keyword evidence="4" id="KW-0378">Hydrolase</keyword>
<keyword evidence="10" id="KW-0413">Isomerase</keyword>
<dbReference type="GO" id="GO:0043139">
    <property type="term" value="F:5'-3' DNA helicase activity"/>
    <property type="evidence" value="ECO:0007669"/>
    <property type="project" value="UniProtKB-EC"/>
</dbReference>
<dbReference type="GO" id="GO:0006139">
    <property type="term" value="P:nucleobase-containing compound metabolic process"/>
    <property type="evidence" value="ECO:0007669"/>
    <property type="project" value="InterPro"/>
</dbReference>
<evidence type="ECO:0000256" key="11">
    <source>
        <dbReference type="ARBA" id="ARBA00038058"/>
    </source>
</evidence>
<dbReference type="Pfam" id="PF00270">
    <property type="entry name" value="DEAD"/>
    <property type="match status" value="1"/>
</dbReference>
<keyword evidence="9" id="KW-0238">DNA-binding</keyword>
<dbReference type="AlphaFoldDB" id="A0A3R5Y6Q8"/>
<dbReference type="Pfam" id="PF06733">
    <property type="entry name" value="DEAD_2"/>
    <property type="match status" value="1"/>
</dbReference>
<dbReference type="InterPro" id="IPR014001">
    <property type="entry name" value="Helicase_ATP-bd"/>
</dbReference>
<name>A0A3R5Y6Q8_9BACT</name>
<dbReference type="Proteomes" id="UP000287502">
    <property type="component" value="Chromosome"/>
</dbReference>
<evidence type="ECO:0000256" key="1">
    <source>
        <dbReference type="ARBA" id="ARBA00001966"/>
    </source>
</evidence>
<dbReference type="InterPro" id="IPR011545">
    <property type="entry name" value="DEAD/DEAH_box_helicase_dom"/>
</dbReference>
<evidence type="ECO:0000259" key="14">
    <source>
        <dbReference type="PROSITE" id="PS51192"/>
    </source>
</evidence>
<keyword evidence="5 16" id="KW-0347">Helicase</keyword>
<dbReference type="SUPFAM" id="SSF52540">
    <property type="entry name" value="P-loop containing nucleoside triphosphate hydrolases"/>
    <property type="match status" value="1"/>
</dbReference>
<evidence type="ECO:0000313" key="17">
    <source>
        <dbReference type="Proteomes" id="UP000287502"/>
    </source>
</evidence>
<evidence type="ECO:0000256" key="2">
    <source>
        <dbReference type="ARBA" id="ARBA00022723"/>
    </source>
</evidence>
<proteinExistence type="inferred from homology"/>
<evidence type="ECO:0000256" key="10">
    <source>
        <dbReference type="ARBA" id="ARBA00023235"/>
    </source>
</evidence>
<dbReference type="RefSeq" id="WP_128466319.1">
    <property type="nucleotide sequence ID" value="NZ_CP035108.1"/>
</dbReference>
<dbReference type="EMBL" id="CP035108">
    <property type="protein sequence ID" value="QAR33033.1"/>
    <property type="molecule type" value="Genomic_DNA"/>
</dbReference>
<dbReference type="GO" id="GO:0003677">
    <property type="term" value="F:DNA binding"/>
    <property type="evidence" value="ECO:0007669"/>
    <property type="project" value="UniProtKB-KW"/>
</dbReference>
<keyword evidence="7" id="KW-0408">Iron</keyword>
<accession>A0A3R5Y6Q8</accession>
<evidence type="ECO:0000256" key="3">
    <source>
        <dbReference type="ARBA" id="ARBA00022741"/>
    </source>
</evidence>
<evidence type="ECO:0000259" key="15">
    <source>
        <dbReference type="PROSITE" id="PS51193"/>
    </source>
</evidence>
<dbReference type="GO" id="GO:0005524">
    <property type="term" value="F:ATP binding"/>
    <property type="evidence" value="ECO:0007669"/>
    <property type="project" value="UniProtKB-KW"/>
</dbReference>
<reference evidence="16 17" key="1">
    <citation type="submission" date="2019-01" db="EMBL/GenBank/DDBJ databases">
        <title>Geovibrio thiophilus DSM 11263, complete genome.</title>
        <authorList>
            <person name="Spring S."/>
            <person name="Bunk B."/>
            <person name="Sproer C."/>
        </authorList>
    </citation>
    <scope>NUCLEOTIDE SEQUENCE [LARGE SCALE GENOMIC DNA]</scope>
    <source>
        <strain evidence="16 17">DSM 11263</strain>
    </source>
</reference>
<evidence type="ECO:0000256" key="7">
    <source>
        <dbReference type="ARBA" id="ARBA00023004"/>
    </source>
</evidence>
<dbReference type="Gene3D" id="3.40.50.300">
    <property type="entry name" value="P-loop containing nucleotide triphosphate hydrolases"/>
    <property type="match status" value="2"/>
</dbReference>
<evidence type="ECO:0000256" key="9">
    <source>
        <dbReference type="ARBA" id="ARBA00023125"/>
    </source>
</evidence>
<dbReference type="Pfam" id="PF13307">
    <property type="entry name" value="Helicase_C_2"/>
    <property type="match status" value="1"/>
</dbReference>
<dbReference type="InterPro" id="IPR027417">
    <property type="entry name" value="P-loop_NTPase"/>
</dbReference>
<dbReference type="PROSITE" id="PS51192">
    <property type="entry name" value="HELICASE_ATP_BIND_1"/>
    <property type="match status" value="1"/>
</dbReference>
<organism evidence="16 17">
    <name type="scientific">Geovibrio thiophilus</name>
    <dbReference type="NCBI Taxonomy" id="139438"/>
    <lineage>
        <taxon>Bacteria</taxon>
        <taxon>Pseudomonadati</taxon>
        <taxon>Deferribacterota</taxon>
        <taxon>Deferribacteres</taxon>
        <taxon>Deferribacterales</taxon>
        <taxon>Geovibrionaceae</taxon>
        <taxon>Geovibrio</taxon>
    </lineage>
</organism>
<gene>
    <name evidence="16" type="ORF">EP073_06305</name>
</gene>
<dbReference type="PANTHER" id="PTHR11472:SF34">
    <property type="entry name" value="REGULATOR OF TELOMERE ELONGATION HELICASE 1"/>
    <property type="match status" value="1"/>
</dbReference>
<keyword evidence="17" id="KW-1185">Reference proteome</keyword>
<keyword evidence="8" id="KW-0411">Iron-sulfur</keyword>
<dbReference type="OrthoDB" id="9805194at2"/>
<comment type="similarity">
    <text evidence="11">Belongs to the helicase family. DinG subfamily.</text>
</comment>
<comment type="cofactor">
    <cofactor evidence="1">
        <name>[4Fe-4S] cluster</name>
        <dbReference type="ChEBI" id="CHEBI:49883"/>
    </cofactor>
</comment>
<protein>
    <recommendedName>
        <fullName evidence="12">DNA 5'-3' helicase</fullName>
        <ecNumber evidence="12">5.6.2.3</ecNumber>
    </recommendedName>
</protein>
<dbReference type="PANTHER" id="PTHR11472">
    <property type="entry name" value="DNA REPAIR DEAD HELICASE RAD3/XP-D SUBFAMILY MEMBER"/>
    <property type="match status" value="1"/>
</dbReference>
<evidence type="ECO:0000256" key="13">
    <source>
        <dbReference type="ARBA" id="ARBA00048954"/>
    </source>
</evidence>
<dbReference type="GO" id="GO:0051536">
    <property type="term" value="F:iron-sulfur cluster binding"/>
    <property type="evidence" value="ECO:0007669"/>
    <property type="project" value="UniProtKB-KW"/>
</dbReference>
<comment type="catalytic activity">
    <reaction evidence="13">
        <text>ATP + H2O = ADP + phosphate + H(+)</text>
        <dbReference type="Rhea" id="RHEA:13065"/>
        <dbReference type="ChEBI" id="CHEBI:15377"/>
        <dbReference type="ChEBI" id="CHEBI:15378"/>
        <dbReference type="ChEBI" id="CHEBI:30616"/>
        <dbReference type="ChEBI" id="CHEBI:43474"/>
        <dbReference type="ChEBI" id="CHEBI:456216"/>
        <dbReference type="EC" id="5.6.2.3"/>
    </reaction>
</comment>
<dbReference type="GO" id="GO:0016818">
    <property type="term" value="F:hydrolase activity, acting on acid anhydrides, in phosphorus-containing anhydrides"/>
    <property type="evidence" value="ECO:0007669"/>
    <property type="project" value="InterPro"/>
</dbReference>
<evidence type="ECO:0000256" key="5">
    <source>
        <dbReference type="ARBA" id="ARBA00022806"/>
    </source>
</evidence>
<keyword evidence="6" id="KW-0067">ATP-binding</keyword>
<keyword evidence="3" id="KW-0547">Nucleotide-binding</keyword>
<dbReference type="KEGG" id="gtl:EP073_06305"/>
<evidence type="ECO:0000256" key="12">
    <source>
        <dbReference type="ARBA" id="ARBA00044969"/>
    </source>
</evidence>
<evidence type="ECO:0000256" key="6">
    <source>
        <dbReference type="ARBA" id="ARBA00022840"/>
    </source>
</evidence>
<dbReference type="InterPro" id="IPR014013">
    <property type="entry name" value="Helic_SF1/SF2_ATP-bd_DinG/Rad3"/>
</dbReference>